<accession>A0A6A6T1E6</accession>
<feature type="transmembrane region" description="Helical" evidence="7">
    <location>
        <begin position="185"/>
        <end position="205"/>
    </location>
</feature>
<feature type="binding site" evidence="6">
    <location>
        <position position="253"/>
    </location>
    <ligand>
        <name>Zn(2+)</name>
        <dbReference type="ChEBI" id="CHEBI:29105"/>
    </ligand>
</feature>
<proteinExistence type="inferred from homology"/>
<keyword evidence="4 7" id="KW-1133">Transmembrane helix</keyword>
<dbReference type="GO" id="GO:0038023">
    <property type="term" value="F:signaling receptor activity"/>
    <property type="evidence" value="ECO:0007669"/>
    <property type="project" value="TreeGrafter"/>
</dbReference>
<feature type="binding site" evidence="6">
    <location>
        <position position="106"/>
    </location>
    <ligand>
        <name>Zn(2+)</name>
        <dbReference type="ChEBI" id="CHEBI:29105"/>
    </ligand>
</feature>
<evidence type="ECO:0000313" key="9">
    <source>
        <dbReference type="Proteomes" id="UP000799324"/>
    </source>
</evidence>
<feature type="transmembrane region" description="Helical" evidence="7">
    <location>
        <begin position="217"/>
        <end position="238"/>
    </location>
</feature>
<keyword evidence="6" id="KW-0479">Metal-binding</keyword>
<dbReference type="GO" id="GO:0016020">
    <property type="term" value="C:membrane"/>
    <property type="evidence" value="ECO:0007669"/>
    <property type="project" value="UniProtKB-SubCell"/>
</dbReference>
<reference evidence="8" key="1">
    <citation type="journal article" date="2020" name="Stud. Mycol.">
        <title>101 Dothideomycetes genomes: a test case for predicting lifestyles and emergence of pathogens.</title>
        <authorList>
            <person name="Haridas S."/>
            <person name="Albert R."/>
            <person name="Binder M."/>
            <person name="Bloem J."/>
            <person name="Labutti K."/>
            <person name="Salamov A."/>
            <person name="Andreopoulos B."/>
            <person name="Baker S."/>
            <person name="Barry K."/>
            <person name="Bills G."/>
            <person name="Bluhm B."/>
            <person name="Cannon C."/>
            <person name="Castanera R."/>
            <person name="Culley D."/>
            <person name="Daum C."/>
            <person name="Ezra D."/>
            <person name="Gonzalez J."/>
            <person name="Henrissat B."/>
            <person name="Kuo A."/>
            <person name="Liang C."/>
            <person name="Lipzen A."/>
            <person name="Lutzoni F."/>
            <person name="Magnuson J."/>
            <person name="Mondo S."/>
            <person name="Nolan M."/>
            <person name="Ohm R."/>
            <person name="Pangilinan J."/>
            <person name="Park H.-J."/>
            <person name="Ramirez L."/>
            <person name="Alfaro M."/>
            <person name="Sun H."/>
            <person name="Tritt A."/>
            <person name="Yoshinaga Y."/>
            <person name="Zwiers L.-H."/>
            <person name="Turgeon B."/>
            <person name="Goodwin S."/>
            <person name="Spatafora J."/>
            <person name="Crous P."/>
            <person name="Grigoriev I."/>
        </authorList>
    </citation>
    <scope>NUCLEOTIDE SEQUENCE</scope>
    <source>
        <strain evidence="8">CBS 122681</strain>
    </source>
</reference>
<dbReference type="Pfam" id="PF03006">
    <property type="entry name" value="HlyIII"/>
    <property type="match status" value="1"/>
</dbReference>
<comment type="subcellular location">
    <subcellularLocation>
        <location evidence="1">Membrane</location>
        <topology evidence="1">Multi-pass membrane protein</topology>
    </subcellularLocation>
</comment>
<evidence type="ECO:0000256" key="5">
    <source>
        <dbReference type="ARBA" id="ARBA00023136"/>
    </source>
</evidence>
<feature type="transmembrane region" description="Helical" evidence="7">
    <location>
        <begin position="124"/>
        <end position="144"/>
    </location>
</feature>
<protein>
    <submittedName>
        <fullName evidence="8">HlyIII-domain-containing protein</fullName>
    </submittedName>
</protein>
<gene>
    <name evidence="8" type="ORF">K491DRAFT_706117</name>
</gene>
<dbReference type="EMBL" id="MU004390">
    <property type="protein sequence ID" value="KAF2652991.1"/>
    <property type="molecule type" value="Genomic_DNA"/>
</dbReference>
<dbReference type="GO" id="GO:0046872">
    <property type="term" value="F:metal ion binding"/>
    <property type="evidence" value="ECO:0007669"/>
    <property type="project" value="UniProtKB-KW"/>
</dbReference>
<evidence type="ECO:0000256" key="3">
    <source>
        <dbReference type="ARBA" id="ARBA00022692"/>
    </source>
</evidence>
<feature type="binding site" evidence="6">
    <location>
        <position position="249"/>
    </location>
    <ligand>
        <name>Zn(2+)</name>
        <dbReference type="ChEBI" id="CHEBI:29105"/>
    </ligand>
</feature>
<sequence length="283" mass="32469">MCGEWLTNPPSFLVCGWKATCRFHTHQVRIVSNSYQRSLQSVLGIHNETMNIHSHLIGSILFLVLPIPTYRYLRPRYDTASTADIIVFSTFFFGVAICFALSATFHIFNNHSETVHRLGNQLDYLGIVTLMWGSTIPCVYYGFYCTPSLRKTYYTLVTTLATLCIYATFHPSFRRPKYRPYRTMMYGGLGLSFIVPIIHGIVRFGCETQLWRMSLDWMALMATLNLTGGALYGMRRWWPYRCDIWGASHQIMHCLVVCAGISHLFGLLRAFDYAHGAGHRCEI</sequence>
<keyword evidence="5 7" id="KW-0472">Membrane</keyword>
<dbReference type="Proteomes" id="UP000799324">
    <property type="component" value="Unassembled WGS sequence"/>
</dbReference>
<dbReference type="InterPro" id="IPR004254">
    <property type="entry name" value="AdipoR/HlyIII-related"/>
</dbReference>
<evidence type="ECO:0000256" key="6">
    <source>
        <dbReference type="PIRSR" id="PIRSR604254-1"/>
    </source>
</evidence>
<keyword evidence="6" id="KW-0862">Zinc</keyword>
<dbReference type="OrthoDB" id="529367at2759"/>
<evidence type="ECO:0000256" key="2">
    <source>
        <dbReference type="ARBA" id="ARBA00007018"/>
    </source>
</evidence>
<evidence type="ECO:0000256" key="1">
    <source>
        <dbReference type="ARBA" id="ARBA00004141"/>
    </source>
</evidence>
<evidence type="ECO:0000256" key="4">
    <source>
        <dbReference type="ARBA" id="ARBA00022989"/>
    </source>
</evidence>
<feature type="transmembrane region" description="Helical" evidence="7">
    <location>
        <begin position="52"/>
        <end position="73"/>
    </location>
</feature>
<organism evidence="8 9">
    <name type="scientific">Lophiostoma macrostomum CBS 122681</name>
    <dbReference type="NCBI Taxonomy" id="1314788"/>
    <lineage>
        <taxon>Eukaryota</taxon>
        <taxon>Fungi</taxon>
        <taxon>Dikarya</taxon>
        <taxon>Ascomycota</taxon>
        <taxon>Pezizomycotina</taxon>
        <taxon>Dothideomycetes</taxon>
        <taxon>Pleosporomycetidae</taxon>
        <taxon>Pleosporales</taxon>
        <taxon>Lophiostomataceae</taxon>
        <taxon>Lophiostoma</taxon>
    </lineage>
</organism>
<dbReference type="PANTHER" id="PTHR20855:SF52">
    <property type="entry name" value="ADIPONECTIN RECEPTOR PROTEIN"/>
    <property type="match status" value="1"/>
</dbReference>
<dbReference type="GO" id="GO:0006882">
    <property type="term" value="P:intracellular zinc ion homeostasis"/>
    <property type="evidence" value="ECO:0007669"/>
    <property type="project" value="TreeGrafter"/>
</dbReference>
<name>A0A6A6T1E6_9PLEO</name>
<dbReference type="AlphaFoldDB" id="A0A6A6T1E6"/>
<dbReference type="PANTHER" id="PTHR20855">
    <property type="entry name" value="ADIPOR/PROGESTIN RECEPTOR-RELATED"/>
    <property type="match status" value="1"/>
</dbReference>
<keyword evidence="3 7" id="KW-0812">Transmembrane</keyword>
<feature type="transmembrane region" description="Helical" evidence="7">
    <location>
        <begin position="85"/>
        <end position="108"/>
    </location>
</feature>
<feature type="transmembrane region" description="Helical" evidence="7">
    <location>
        <begin position="250"/>
        <end position="271"/>
    </location>
</feature>
<evidence type="ECO:0000256" key="7">
    <source>
        <dbReference type="SAM" id="Phobius"/>
    </source>
</evidence>
<feature type="transmembrane region" description="Helical" evidence="7">
    <location>
        <begin position="153"/>
        <end position="173"/>
    </location>
</feature>
<evidence type="ECO:0000313" key="8">
    <source>
        <dbReference type="EMBL" id="KAF2652991.1"/>
    </source>
</evidence>
<comment type="similarity">
    <text evidence="2">Belongs to the ADIPOR family.</text>
</comment>
<keyword evidence="9" id="KW-1185">Reference proteome</keyword>